<accession>A0A5E4PI94</accession>
<evidence type="ECO:0000313" key="1">
    <source>
        <dbReference type="EMBL" id="VVC76147.1"/>
    </source>
</evidence>
<evidence type="ECO:0000313" key="2">
    <source>
        <dbReference type="Proteomes" id="UP000324194"/>
    </source>
</evidence>
<reference evidence="1 2" key="1">
    <citation type="submission" date="2019-08" db="EMBL/GenBank/DDBJ databases">
        <authorList>
            <person name="Guy L."/>
        </authorList>
    </citation>
    <scope>NUCLEOTIDE SEQUENCE [LARGE SCALE GENOMIC DNA]</scope>
    <source>
        <strain evidence="1 2">SGT-108</strain>
    </source>
</reference>
<keyword evidence="2" id="KW-1185">Reference proteome</keyword>
<name>A0A5E4PI94_9COXI</name>
<sequence>MLIKDWIKGLQDELKRLKDINQQGLDPAVRQESQRTVGELSALLRQYQDSKAEILSETDLEPFYRFLRDRWEKMALTGATYSSHPDTLASRYCQVLANNLILIANRIQYKPRDKNHLLMPVSVCSLRVFASEALAALEIQQTSRAQEYSPFASLESQTVLDELQERLKKLSQSEEPVSWNNLSSIIDFLAARFKIIEGSRADYRLNDGTRANVFCKYLANAVFHALKFNQDASHLQNADELLVPASSSLAGWSGDDEQLTALTLKTLKAEEQMPEEAQVLTNRLKKSSEDIRLFAARLLDELNALEKDNIQNMDMAVYLESRRALSTARRLLQNALEKNPRPGGAAIEPFIRFLRERWHLIDGTAASYAESHSAANQFCRVLADHLAITGYQINYLNRNPQRLLQPAIHHDLDQVSANKRLRTAVMQDVKDRDELVAELTGLDKSYWQSYVENIDLEPFIRLMTNGQTSMLDLFNIKELFNENETRSKAILYCFLEIYSRDRGAVASDHTTLGGTIASLFASVPTGKQKNLAVETVKKFLLSGARLSDFDAVLNTPGSELYPHKAVLEDGKLVRFMEQIRLAVSRLPGKATDETLIETARARAVY</sequence>
<dbReference type="EMBL" id="LR699119">
    <property type="protein sequence ID" value="VVC76147.1"/>
    <property type="molecule type" value="Genomic_DNA"/>
</dbReference>
<protein>
    <submittedName>
        <fullName evidence="1">Uncharacterized protein</fullName>
    </submittedName>
</protein>
<dbReference type="OrthoDB" id="5649274at2"/>
<dbReference type="Proteomes" id="UP000324194">
    <property type="component" value="Chromosome 1"/>
</dbReference>
<proteinExistence type="predicted"/>
<dbReference type="KEGG" id="asip:AQUSIP_14520"/>
<organism evidence="1 2">
    <name type="scientific">Aquicella siphonis</name>
    <dbReference type="NCBI Taxonomy" id="254247"/>
    <lineage>
        <taxon>Bacteria</taxon>
        <taxon>Pseudomonadati</taxon>
        <taxon>Pseudomonadota</taxon>
        <taxon>Gammaproteobacteria</taxon>
        <taxon>Legionellales</taxon>
        <taxon>Coxiellaceae</taxon>
        <taxon>Aquicella</taxon>
    </lineage>
</organism>
<gene>
    <name evidence="1" type="ORF">AQUSIP_14520</name>
</gene>
<dbReference type="AlphaFoldDB" id="A0A5E4PI94"/>
<dbReference type="RefSeq" id="WP_148339389.1">
    <property type="nucleotide sequence ID" value="NZ_LR699119.1"/>
</dbReference>